<dbReference type="AlphaFoldDB" id="A0A2R6NR13"/>
<keyword evidence="3" id="KW-1185">Reference proteome</keyword>
<proteinExistence type="predicted"/>
<sequence>MAPDGTRVFGEGHRARGTTSVPRSALGSSQEYDNTKQSDPMQRASWAAVDGLETESNKAEEVNSTSRRASSAGASYGGPHPEPSEPPPVPALPSLVFGHTAAITTEFLAARTQRQEEDGGVRVTGGRPVEDVQADVDTETKSLQTLPPPYSDDVCMN</sequence>
<dbReference type="OrthoDB" id="10665601at2759"/>
<organism evidence="2 3">
    <name type="scientific">Hermanssonia centrifuga</name>
    <dbReference type="NCBI Taxonomy" id="98765"/>
    <lineage>
        <taxon>Eukaryota</taxon>
        <taxon>Fungi</taxon>
        <taxon>Dikarya</taxon>
        <taxon>Basidiomycota</taxon>
        <taxon>Agaricomycotina</taxon>
        <taxon>Agaricomycetes</taxon>
        <taxon>Polyporales</taxon>
        <taxon>Meruliaceae</taxon>
        <taxon>Hermanssonia</taxon>
    </lineage>
</organism>
<gene>
    <name evidence="2" type="ORF">PHLCEN_2v9589</name>
</gene>
<feature type="compositionally biased region" description="Low complexity" evidence="1">
    <location>
        <begin position="69"/>
        <end position="79"/>
    </location>
</feature>
<protein>
    <submittedName>
        <fullName evidence="2">Uncharacterized protein</fullName>
    </submittedName>
</protein>
<feature type="compositionally biased region" description="Pro residues" evidence="1">
    <location>
        <begin position="80"/>
        <end position="91"/>
    </location>
</feature>
<feature type="region of interest" description="Disordered" evidence="1">
    <location>
        <begin position="111"/>
        <end position="157"/>
    </location>
</feature>
<dbReference type="Proteomes" id="UP000186601">
    <property type="component" value="Unassembled WGS sequence"/>
</dbReference>
<name>A0A2R6NR13_9APHY</name>
<feature type="compositionally biased region" description="Polar residues" evidence="1">
    <location>
        <begin position="17"/>
        <end position="40"/>
    </location>
</feature>
<comment type="caution">
    <text evidence="2">The sequence shown here is derived from an EMBL/GenBank/DDBJ whole genome shotgun (WGS) entry which is preliminary data.</text>
</comment>
<evidence type="ECO:0000313" key="3">
    <source>
        <dbReference type="Proteomes" id="UP000186601"/>
    </source>
</evidence>
<dbReference type="EMBL" id="MLYV02000961">
    <property type="protein sequence ID" value="PSR74710.1"/>
    <property type="molecule type" value="Genomic_DNA"/>
</dbReference>
<accession>A0A2R6NR13</accession>
<evidence type="ECO:0000313" key="2">
    <source>
        <dbReference type="EMBL" id="PSR74710.1"/>
    </source>
</evidence>
<feature type="region of interest" description="Disordered" evidence="1">
    <location>
        <begin position="1"/>
        <end position="97"/>
    </location>
</feature>
<evidence type="ECO:0000256" key="1">
    <source>
        <dbReference type="SAM" id="MobiDB-lite"/>
    </source>
</evidence>
<reference evidence="2 3" key="1">
    <citation type="submission" date="2018-02" db="EMBL/GenBank/DDBJ databases">
        <title>Genome sequence of the basidiomycete white-rot fungus Phlebia centrifuga.</title>
        <authorList>
            <person name="Granchi Z."/>
            <person name="Peng M."/>
            <person name="de Vries R.P."/>
            <person name="Hilden K."/>
            <person name="Makela M.R."/>
            <person name="Grigoriev I."/>
            <person name="Riley R."/>
        </authorList>
    </citation>
    <scope>NUCLEOTIDE SEQUENCE [LARGE SCALE GENOMIC DNA]</scope>
    <source>
        <strain evidence="2 3">FBCC195</strain>
    </source>
</reference>